<proteinExistence type="predicted"/>
<dbReference type="Proteomes" id="UP000004277">
    <property type="component" value="Unassembled WGS sequence"/>
</dbReference>
<evidence type="ECO:0000313" key="2">
    <source>
        <dbReference type="Proteomes" id="UP000004277"/>
    </source>
</evidence>
<accession>A0ACD3SNX6</accession>
<sequence length="259" mass="29547">MDLEQAMDQLGIRGKLYSAYMAALELGEATVNQIATRAGLGRTTAYSILERLEEEGLVTMVERGEKRLVVPEDPHVLLQRLENKQRTLIELMPQLRSLYNSSRTKPEIRFYEGEDAVRTVLWDTLTAQSKMLRGVLSTSQLLESVGEQQMEEYIQQRIARGIHLQVLRSASQDIDTLWPDSDGQLRELRYAPEHITLGMTTYVYDDKVVMLSSKREDYGLIIRSKDFANLYAAMFDGLWAISHAPAPQDKPARLRKRSA</sequence>
<comment type="caution">
    <text evidence="1">The sequence shown here is derived from an EMBL/GenBank/DDBJ whole genome shotgun (WGS) entry which is preliminary data.</text>
</comment>
<reference evidence="1" key="1">
    <citation type="submission" date="2019-05" db="EMBL/GenBank/DDBJ databases">
        <title>Revised genome assembly of Burkholderiaceae (previously Ralstonia) sp. PBA.</title>
        <authorList>
            <person name="Gan H.M."/>
        </authorList>
    </citation>
    <scope>NUCLEOTIDE SEQUENCE</scope>
    <source>
        <strain evidence="1">PBA</strain>
    </source>
</reference>
<protein>
    <submittedName>
        <fullName evidence="1">Transcriptional regulator</fullName>
    </submittedName>
</protein>
<name>A0ACD3SNX6_9BURK</name>
<organism evidence="1 2">
    <name type="scientific">Imbroritus primus</name>
    <dbReference type="NCBI Taxonomy" id="3058603"/>
    <lineage>
        <taxon>Bacteria</taxon>
        <taxon>Pseudomonadati</taxon>
        <taxon>Pseudomonadota</taxon>
        <taxon>Betaproteobacteria</taxon>
        <taxon>Burkholderiales</taxon>
        <taxon>Burkholderiaceae</taxon>
        <taxon>Imbroritus</taxon>
    </lineage>
</organism>
<gene>
    <name evidence="1" type="ORF">MW7_010845</name>
</gene>
<evidence type="ECO:0000313" key="1">
    <source>
        <dbReference type="EMBL" id="TMS57956.1"/>
    </source>
</evidence>
<keyword evidence="2" id="KW-1185">Reference proteome</keyword>
<dbReference type="EMBL" id="AKCV02000017">
    <property type="protein sequence ID" value="TMS57956.1"/>
    <property type="molecule type" value="Genomic_DNA"/>
</dbReference>